<dbReference type="InterPro" id="IPR036305">
    <property type="entry name" value="RGS_sf"/>
</dbReference>
<proteinExistence type="predicted"/>
<evidence type="ECO:0000256" key="1">
    <source>
        <dbReference type="SAM" id="MobiDB-lite"/>
    </source>
</evidence>
<dbReference type="GeneID" id="8854625"/>
<name>D2VRB1_NAEGR</name>
<organism evidence="3">
    <name type="scientific">Naegleria gruberi</name>
    <name type="common">Amoeba</name>
    <dbReference type="NCBI Taxonomy" id="5762"/>
    <lineage>
        <taxon>Eukaryota</taxon>
        <taxon>Discoba</taxon>
        <taxon>Heterolobosea</taxon>
        <taxon>Tetramitia</taxon>
        <taxon>Eutetramitia</taxon>
        <taxon>Vahlkampfiidae</taxon>
        <taxon>Naegleria</taxon>
    </lineage>
</organism>
<dbReference type="KEGG" id="ngr:NAEGRDRAFT_59003"/>
<feature type="region of interest" description="Disordered" evidence="1">
    <location>
        <begin position="1"/>
        <end position="24"/>
    </location>
</feature>
<dbReference type="Gene3D" id="1.10.167.10">
    <property type="entry name" value="Regulator of G-protein Signalling 4, domain 2"/>
    <property type="match status" value="1"/>
</dbReference>
<feature type="region of interest" description="Disordered" evidence="1">
    <location>
        <begin position="260"/>
        <end position="282"/>
    </location>
</feature>
<sequence>MGNCLSQQRSNEEPLEKKSHLPRLSIDSQSIDGSSISAPNPYHNASLAKRILGTKLMTKLQSSRKSSIAKQNSTQFSSNSSLLESALDSPGSQTNIINRSGRATSAAVRPANAGQYHLSDVLFDPVGFEFLYKFSKKEYSHENLDLLKVLLTINCDDMQAKTNSVSHLLLKKKPDERNMTETEKFITDMERVEEEYLSSGSDYEMNIGFCTFAVLSKRRKGGIEEFAYTTTPRLEGMNQDTATTITTITDLTEKSTATIDSSTTSSTIDSSTAPSTIAAESTSEQITIEEETLSQTPSTTETTATNSNVESTNAAIIPTNKVEMPKISLEAATLNYYKALHKSMLDDCMGNLHDVFVRFMDSREFDQFLESHLQSSISNPSLLLHNK</sequence>
<evidence type="ECO:0000313" key="2">
    <source>
        <dbReference type="EMBL" id="EFC40639.1"/>
    </source>
</evidence>
<dbReference type="InterPro" id="IPR044926">
    <property type="entry name" value="RGS_subdomain_2"/>
</dbReference>
<gene>
    <name evidence="2" type="ORF">NAEGRDRAFT_59003</name>
</gene>
<dbReference type="SUPFAM" id="SSF48097">
    <property type="entry name" value="Regulator of G-protein signaling, RGS"/>
    <property type="match status" value="1"/>
</dbReference>
<keyword evidence="3" id="KW-1185">Reference proteome</keyword>
<dbReference type="Proteomes" id="UP000006671">
    <property type="component" value="Unassembled WGS sequence"/>
</dbReference>
<evidence type="ECO:0008006" key="4">
    <source>
        <dbReference type="Google" id="ProtNLM"/>
    </source>
</evidence>
<dbReference type="AlphaFoldDB" id="D2VRB1"/>
<protein>
    <recommendedName>
        <fullName evidence="4">RGS domain-containing protein</fullName>
    </recommendedName>
</protein>
<dbReference type="RefSeq" id="XP_002673383.1">
    <property type="nucleotide sequence ID" value="XM_002673337.1"/>
</dbReference>
<accession>D2VRB1</accession>
<dbReference type="OMA" id="EMNIGFC"/>
<dbReference type="OrthoDB" id="196547at2759"/>
<dbReference type="VEuPathDB" id="AmoebaDB:NAEGRDRAFT_59003"/>
<reference evidence="2 3" key="1">
    <citation type="journal article" date="2010" name="Cell">
        <title>The genome of Naegleria gruberi illuminates early eukaryotic versatility.</title>
        <authorList>
            <person name="Fritz-Laylin L.K."/>
            <person name="Prochnik S.E."/>
            <person name="Ginger M.L."/>
            <person name="Dacks J.B."/>
            <person name="Carpenter M.L."/>
            <person name="Field M.C."/>
            <person name="Kuo A."/>
            <person name="Paredez A."/>
            <person name="Chapman J."/>
            <person name="Pham J."/>
            <person name="Shu S."/>
            <person name="Neupane R."/>
            <person name="Cipriano M."/>
            <person name="Mancuso J."/>
            <person name="Tu H."/>
            <person name="Salamov A."/>
            <person name="Lindquist E."/>
            <person name="Shapiro H."/>
            <person name="Lucas S."/>
            <person name="Grigoriev I.V."/>
            <person name="Cande W.Z."/>
            <person name="Fulton C."/>
            <person name="Rokhsar D.S."/>
            <person name="Dawson S.C."/>
        </authorList>
    </citation>
    <scope>NUCLEOTIDE SEQUENCE [LARGE SCALE GENOMIC DNA]</scope>
    <source>
        <strain evidence="2 3">NEG-M</strain>
    </source>
</reference>
<dbReference type="InParanoid" id="D2VRB1"/>
<dbReference type="EMBL" id="GG738891">
    <property type="protein sequence ID" value="EFC40639.1"/>
    <property type="molecule type" value="Genomic_DNA"/>
</dbReference>
<evidence type="ECO:0000313" key="3">
    <source>
        <dbReference type="Proteomes" id="UP000006671"/>
    </source>
</evidence>
<feature type="compositionally biased region" description="Basic and acidic residues" evidence="1">
    <location>
        <begin position="10"/>
        <end position="19"/>
    </location>
</feature>